<organism evidence="8 9">
    <name type="scientific">Vibrio tarriae</name>
    <dbReference type="NCBI Taxonomy" id="2014742"/>
    <lineage>
        <taxon>Bacteria</taxon>
        <taxon>Pseudomonadati</taxon>
        <taxon>Pseudomonadota</taxon>
        <taxon>Gammaproteobacteria</taxon>
        <taxon>Vibrionales</taxon>
        <taxon>Vibrionaceae</taxon>
        <taxon>Vibrio</taxon>
    </lineage>
</organism>
<feature type="transmembrane region" description="Helical" evidence="6">
    <location>
        <begin position="405"/>
        <end position="425"/>
    </location>
</feature>
<reference evidence="9" key="1">
    <citation type="journal article" date="2017" name="Genome Announc.">
        <title>Complete Genome Sequence of Vibrio sp. Strain 2521-89, a Close Relative of Vibrio cholerae Isolated from Lake Water in New Mexico, USA.</title>
        <authorList>
            <person name="Liang K."/>
            <person name="Orata F.D."/>
            <person name="Winkjer N.S."/>
            <person name="Rowe L.A."/>
            <person name="Tarr C.L."/>
            <person name="Boucher Y."/>
        </authorList>
    </citation>
    <scope>NUCLEOTIDE SEQUENCE [LARGE SCALE GENOMIC DNA]</scope>
    <source>
        <strain evidence="9">2521-89</strain>
    </source>
</reference>
<name>A0AAU8WFH3_9VIBR</name>
<dbReference type="KEGG" id="vti:CEQ48_10925"/>
<keyword evidence="5 6" id="KW-0472">Membrane</keyword>
<dbReference type="InterPro" id="IPR003838">
    <property type="entry name" value="ABC3_permease_C"/>
</dbReference>
<evidence type="ECO:0000256" key="2">
    <source>
        <dbReference type="ARBA" id="ARBA00022475"/>
    </source>
</evidence>
<evidence type="ECO:0000256" key="4">
    <source>
        <dbReference type="ARBA" id="ARBA00022989"/>
    </source>
</evidence>
<keyword evidence="2" id="KW-1003">Cell membrane</keyword>
<feature type="transmembrane region" description="Helical" evidence="6">
    <location>
        <begin position="312"/>
        <end position="335"/>
    </location>
</feature>
<accession>A0AAU8WFH3</accession>
<dbReference type="InterPro" id="IPR038766">
    <property type="entry name" value="Membrane_comp_ABC_pdt"/>
</dbReference>
<proteinExistence type="predicted"/>
<feature type="domain" description="ABC3 transporter permease C-terminal" evidence="7">
    <location>
        <begin position="713"/>
        <end position="829"/>
    </location>
</feature>
<comment type="subcellular location">
    <subcellularLocation>
        <location evidence="1">Cell membrane</location>
        <topology evidence="1">Multi-pass membrane protein</topology>
    </subcellularLocation>
</comment>
<evidence type="ECO:0000256" key="1">
    <source>
        <dbReference type="ARBA" id="ARBA00004651"/>
    </source>
</evidence>
<feature type="transmembrane region" description="Helical" evidence="6">
    <location>
        <begin position="704"/>
        <end position="729"/>
    </location>
</feature>
<evidence type="ECO:0000256" key="5">
    <source>
        <dbReference type="ARBA" id="ARBA00023136"/>
    </source>
</evidence>
<sequence length="837" mass="92840">MKKLRSTWMAVFVCKEDSCMLWPVVKALLGHYRRYPLQICLVWLGLTLGVSLLVGVTAINHHARQSYEHGEKLFSNPLPYRIRSKHIANKIPQGLYIQLRRDGFQQCVPFDDYRFSTTSGLDLILQGVDPVALLSLDNGKPLAQQKSGLQLMNPPYPVMVSQELAKLQDWQEGDYIALTDGSQLGPIVIDRHNQVTGMRVVADLSLVRMLKKGSGLTVIACADMPPAKLDKLKKSLPNGLTLTRSTRSELESLTQAFHLNLTAMGMLAFLVGIFIFYQAMSLSMVQRQPLVGTLRQIGVNGWQLAKALLIELLLLVLVSWVCGNVLGLLLANQLIPSVASSLGYLYNANVDLAIGWDWSWSSYSLLMALLAAFASCTWPLVRLLRSQPIRLSARLSLVRFAGKEFKLQALLACALCVAAVAIYQAPKSQQSGFAIIGLMLLSVALFTPYIIWTLFTSFSYTLRWVKVRWFFADAAASMSYRGVATMAFMVALAANIGVETMVGSFRDTTDRWLSQRLAADIYLYPSNSVASRMSQWLGQQPEVDAVWWRWEKDFASQHGPVQIVSTGASDGELDSLTVKLGVPNYWYHLHHARGVMISESMALKLGIRPGDLIDLPEPMGSGWAVFGVYYDYGNPYHQVMMSHQNWMKAFAGTGNVALAVVLKEGLTGESVKKRLDTIFRLDADRIFDNTNIHSHAMRVFDRTFSIAGTLGNITLFIAVCGIFFSTLAGETSRLRHISLLRCLGVSGKELVLIGGMQLFVFGAISLLIALPLGLTLAKLVIDVVIKHSFGWTMQLQMVPGEYVYTVVWSMMALILAGALPIIRLARKSPMKSLREAL</sequence>
<protein>
    <submittedName>
        <fullName evidence="8">ABC transporter permease</fullName>
    </submittedName>
</protein>
<gene>
    <name evidence="8" type="ORF">CEQ48_10925</name>
</gene>
<feature type="transmembrane region" description="Helical" evidence="6">
    <location>
        <begin position="39"/>
        <end position="59"/>
    </location>
</feature>
<keyword evidence="9" id="KW-1185">Reference proteome</keyword>
<evidence type="ECO:0000313" key="8">
    <source>
        <dbReference type="EMBL" id="ASK55276.1"/>
    </source>
</evidence>
<dbReference type="PANTHER" id="PTHR30287:SF2">
    <property type="entry name" value="BLL1001 PROTEIN"/>
    <property type="match status" value="1"/>
</dbReference>
<dbReference type="GO" id="GO:0005886">
    <property type="term" value="C:plasma membrane"/>
    <property type="evidence" value="ECO:0007669"/>
    <property type="project" value="UniProtKB-SubCell"/>
</dbReference>
<evidence type="ECO:0000259" key="7">
    <source>
        <dbReference type="Pfam" id="PF02687"/>
    </source>
</evidence>
<evidence type="ECO:0000313" key="9">
    <source>
        <dbReference type="Proteomes" id="UP000198371"/>
    </source>
</evidence>
<feature type="transmembrane region" description="Helical" evidence="6">
    <location>
        <begin position="363"/>
        <end position="384"/>
    </location>
</feature>
<evidence type="ECO:0000256" key="3">
    <source>
        <dbReference type="ARBA" id="ARBA00022692"/>
    </source>
</evidence>
<feature type="transmembrane region" description="Helical" evidence="6">
    <location>
        <begin position="802"/>
        <end position="825"/>
    </location>
</feature>
<evidence type="ECO:0000256" key="6">
    <source>
        <dbReference type="SAM" id="Phobius"/>
    </source>
</evidence>
<feature type="transmembrane region" description="Helical" evidence="6">
    <location>
        <begin position="750"/>
        <end position="770"/>
    </location>
</feature>
<keyword evidence="3 6" id="KW-0812">Transmembrane</keyword>
<dbReference type="EMBL" id="CP022353">
    <property type="protein sequence ID" value="ASK55276.1"/>
    <property type="molecule type" value="Genomic_DNA"/>
</dbReference>
<feature type="domain" description="ABC3 transporter permease C-terminal" evidence="7">
    <location>
        <begin position="264"/>
        <end position="388"/>
    </location>
</feature>
<dbReference type="Proteomes" id="UP000198371">
    <property type="component" value="Chromosome 1"/>
</dbReference>
<feature type="transmembrane region" description="Helical" evidence="6">
    <location>
        <begin position="479"/>
        <end position="498"/>
    </location>
</feature>
<reference evidence="8 9" key="2">
    <citation type="submission" date="2017-06" db="EMBL/GenBank/DDBJ databases">
        <title>Complete genome sequence of Vibrio sp. 2521-89, a close relative of Vibrio cholerae isolated from lake water in New Mexico, USA.</title>
        <authorList>
            <person name="Liang K."/>
            <person name="Orata F.D."/>
            <person name="Winkjer N.S."/>
            <person name="Tarr C.L."/>
            <person name="Boucher Y."/>
        </authorList>
    </citation>
    <scope>NUCLEOTIDE SEQUENCE [LARGE SCALE GENOMIC DNA]</scope>
    <source>
        <strain evidence="8 9">2521-89</strain>
    </source>
</reference>
<feature type="transmembrane region" description="Helical" evidence="6">
    <location>
        <begin position="257"/>
        <end position="277"/>
    </location>
</feature>
<feature type="transmembrane region" description="Helical" evidence="6">
    <location>
        <begin position="431"/>
        <end position="458"/>
    </location>
</feature>
<dbReference type="Pfam" id="PF02687">
    <property type="entry name" value="FtsX"/>
    <property type="match status" value="2"/>
</dbReference>
<dbReference type="PANTHER" id="PTHR30287">
    <property type="entry name" value="MEMBRANE COMPONENT OF PREDICTED ABC SUPERFAMILY METABOLITE UPTAKE TRANSPORTER"/>
    <property type="match status" value="1"/>
</dbReference>
<dbReference type="AlphaFoldDB" id="A0AAU8WFH3"/>
<keyword evidence="4 6" id="KW-1133">Transmembrane helix</keyword>